<accession>A0A9Q8T6A7</accession>
<evidence type="ECO:0000313" key="2">
    <source>
        <dbReference type="EMBL" id="UQC90013.1"/>
    </source>
</evidence>
<dbReference type="AlphaFoldDB" id="A0A9Q8T6A7"/>
<gene>
    <name evidence="2" type="ORF">CLUP02_15544</name>
</gene>
<evidence type="ECO:0000313" key="3">
    <source>
        <dbReference type="Proteomes" id="UP000830671"/>
    </source>
</evidence>
<protein>
    <submittedName>
        <fullName evidence="2">Uncharacterized protein</fullName>
    </submittedName>
</protein>
<proteinExistence type="predicted"/>
<name>A0A9Q8T6A7_9PEZI</name>
<dbReference type="GeneID" id="73349478"/>
<feature type="region of interest" description="Disordered" evidence="1">
    <location>
        <begin position="30"/>
        <end position="138"/>
    </location>
</feature>
<feature type="compositionally biased region" description="Polar residues" evidence="1">
    <location>
        <begin position="116"/>
        <end position="138"/>
    </location>
</feature>
<reference evidence="2" key="1">
    <citation type="journal article" date="2021" name="Mol. Plant Microbe Interact.">
        <title>Complete Genome Sequence of the Plant-Pathogenic Fungus Colletotrichum lupini.</title>
        <authorList>
            <person name="Baroncelli R."/>
            <person name="Pensec F."/>
            <person name="Da Lio D."/>
            <person name="Boufleur T."/>
            <person name="Vicente I."/>
            <person name="Sarrocco S."/>
            <person name="Picot A."/>
            <person name="Baraldi E."/>
            <person name="Sukno S."/>
            <person name="Thon M."/>
            <person name="Le Floch G."/>
        </authorList>
    </citation>
    <scope>NUCLEOTIDE SEQUENCE</scope>
    <source>
        <strain evidence="2">IMI 504893</strain>
    </source>
</reference>
<organism evidence="2 3">
    <name type="scientific">Colletotrichum lupini</name>
    <dbReference type="NCBI Taxonomy" id="145971"/>
    <lineage>
        <taxon>Eukaryota</taxon>
        <taxon>Fungi</taxon>
        <taxon>Dikarya</taxon>
        <taxon>Ascomycota</taxon>
        <taxon>Pezizomycotina</taxon>
        <taxon>Sordariomycetes</taxon>
        <taxon>Hypocreomycetidae</taxon>
        <taxon>Glomerellales</taxon>
        <taxon>Glomerellaceae</taxon>
        <taxon>Colletotrichum</taxon>
        <taxon>Colletotrichum acutatum species complex</taxon>
    </lineage>
</organism>
<dbReference type="KEGG" id="clup:CLUP02_15544"/>
<feature type="compositionally biased region" description="Polar residues" evidence="1">
    <location>
        <begin position="63"/>
        <end position="104"/>
    </location>
</feature>
<dbReference type="RefSeq" id="XP_049151614.1">
    <property type="nucleotide sequence ID" value="XM_049294468.1"/>
</dbReference>
<dbReference type="Proteomes" id="UP000830671">
    <property type="component" value="Chromosome 8"/>
</dbReference>
<dbReference type="EMBL" id="CP019480">
    <property type="protein sequence ID" value="UQC90013.1"/>
    <property type="molecule type" value="Genomic_DNA"/>
</dbReference>
<sequence length="138" mass="14271">MLLRPGVGVLAQKVAKVVIACQNATVKKQGGSCSSNMDGARLNRGGQVALDLNGPPRIPPQNPEGNDNATWRLSGASSTPHTSPSLLFSKSQHLNPPPCTSTVGNGKGPLTDCFGASQNDQASTDINNHGQTGRDVTN</sequence>
<evidence type="ECO:0000256" key="1">
    <source>
        <dbReference type="SAM" id="MobiDB-lite"/>
    </source>
</evidence>
<keyword evidence="3" id="KW-1185">Reference proteome</keyword>